<feature type="region of interest" description="Disordered" evidence="1">
    <location>
        <begin position="506"/>
        <end position="530"/>
    </location>
</feature>
<dbReference type="EMBL" id="JAVRRG010000079">
    <property type="protein sequence ID" value="KAK5089385.1"/>
    <property type="molecule type" value="Genomic_DNA"/>
</dbReference>
<feature type="compositionally biased region" description="Basic and acidic residues" evidence="1">
    <location>
        <begin position="56"/>
        <end position="71"/>
    </location>
</feature>
<feature type="compositionally biased region" description="Polar residues" evidence="1">
    <location>
        <begin position="513"/>
        <end position="530"/>
    </location>
</feature>
<evidence type="ECO:0000313" key="3">
    <source>
        <dbReference type="Proteomes" id="UP001345013"/>
    </source>
</evidence>
<feature type="compositionally biased region" description="Basic and acidic residues" evidence="1">
    <location>
        <begin position="201"/>
        <end position="214"/>
    </location>
</feature>
<feature type="region of interest" description="Disordered" evidence="1">
    <location>
        <begin position="460"/>
        <end position="481"/>
    </location>
</feature>
<feature type="compositionally biased region" description="Polar residues" evidence="1">
    <location>
        <begin position="460"/>
        <end position="478"/>
    </location>
</feature>
<feature type="compositionally biased region" description="Basic residues" evidence="1">
    <location>
        <begin position="328"/>
        <end position="337"/>
    </location>
</feature>
<feature type="region of interest" description="Disordered" evidence="1">
    <location>
        <begin position="278"/>
        <end position="357"/>
    </location>
</feature>
<feature type="compositionally biased region" description="Low complexity" evidence="1">
    <location>
        <begin position="22"/>
        <end position="42"/>
    </location>
</feature>
<accession>A0ABR0K6L3</accession>
<protein>
    <submittedName>
        <fullName evidence="2">Uncharacterized protein</fullName>
    </submittedName>
</protein>
<gene>
    <name evidence="2" type="ORF">LTR24_006298</name>
</gene>
<feature type="compositionally biased region" description="Polar residues" evidence="1">
    <location>
        <begin position="146"/>
        <end position="165"/>
    </location>
</feature>
<proteinExistence type="predicted"/>
<evidence type="ECO:0000256" key="1">
    <source>
        <dbReference type="SAM" id="MobiDB-lite"/>
    </source>
</evidence>
<reference evidence="2 3" key="1">
    <citation type="submission" date="2023-08" db="EMBL/GenBank/DDBJ databases">
        <title>Black Yeasts Isolated from many extreme environments.</title>
        <authorList>
            <person name="Coleine C."/>
            <person name="Stajich J.E."/>
            <person name="Selbmann L."/>
        </authorList>
    </citation>
    <scope>NUCLEOTIDE SEQUENCE [LARGE SCALE GENOMIC DNA]</scope>
    <source>
        <strain evidence="2 3">CCFEE 5885</strain>
    </source>
</reference>
<feature type="compositionally biased region" description="Polar residues" evidence="1">
    <location>
        <begin position="279"/>
        <end position="300"/>
    </location>
</feature>
<keyword evidence="3" id="KW-1185">Reference proteome</keyword>
<feature type="compositionally biased region" description="Low complexity" evidence="1">
    <location>
        <begin position="183"/>
        <end position="195"/>
    </location>
</feature>
<organism evidence="2 3">
    <name type="scientific">Lithohypha guttulata</name>
    <dbReference type="NCBI Taxonomy" id="1690604"/>
    <lineage>
        <taxon>Eukaryota</taxon>
        <taxon>Fungi</taxon>
        <taxon>Dikarya</taxon>
        <taxon>Ascomycota</taxon>
        <taxon>Pezizomycotina</taxon>
        <taxon>Eurotiomycetes</taxon>
        <taxon>Chaetothyriomycetidae</taxon>
        <taxon>Chaetothyriales</taxon>
        <taxon>Trichomeriaceae</taxon>
        <taxon>Lithohypha</taxon>
    </lineage>
</organism>
<evidence type="ECO:0000313" key="2">
    <source>
        <dbReference type="EMBL" id="KAK5089385.1"/>
    </source>
</evidence>
<name>A0ABR0K6L3_9EURO</name>
<comment type="caution">
    <text evidence="2">The sequence shown here is derived from an EMBL/GenBank/DDBJ whole genome shotgun (WGS) entry which is preliminary data.</text>
</comment>
<feature type="region of interest" description="Disordered" evidence="1">
    <location>
        <begin position="22"/>
        <end position="221"/>
    </location>
</feature>
<dbReference type="Proteomes" id="UP001345013">
    <property type="component" value="Unassembled WGS sequence"/>
</dbReference>
<sequence length="638" mass="70776">MPTSIEKMSRELPTSLLSYEFSTRTHAASSSSSGHSPTSLRSRSSELFLTRPALRVHGDRPHDARGRDKVKIPLIEETIAGGHDTSDESQRPARRRTKSSEDLRRSILVNVVSSPLKSNKGSRESPGASESYAVTANREQEHDRPSTTSVKSGRSSRPLWNSTRSGVWYRIQKNSSSQDGKSTRSVTSTAARTDSNAPSPRRIEPLKPPQRPDRPQPAATDHITVDTPFAQAEEQLDSSLRHDSFTVLKTERRRSSVYARKLFSAPLQILRRVVPTKLSMPSSSPATPRQSDAHLSQAQAESHKSLLKTDQTGSTLERVASLLEVHKTPKPPRRFGGRTRWQSVSTSSSSGINDSRVDTATTISPTFNIASKGSGWASTTSSMLRIHMGSMPQNSPNESATYKIKRTASAETEEFFKIDISVRGGTSYLPSEARRIYTPPLPGDKNTDLRRGYFFDYTTPSAEGNHLQKSTSSRQSPQCPYAAAPSIVTTKPSVEQDRWTPLATTLAPPARVPTSNSLRVPSRRTTTTAQPYPADFYDAKLADIDATPTDIDITTGEYEQEKQHQCRNKCQANIAEIKRQQDEAQLDYNIPEHLPSSPLCPRNPKYWRVVRNKGSQFRGCWMHGFGEYDVMPGVRTSV</sequence>